<feature type="compositionally biased region" description="Low complexity" evidence="1">
    <location>
        <begin position="376"/>
        <end position="386"/>
    </location>
</feature>
<feature type="compositionally biased region" description="Basic and acidic residues" evidence="1">
    <location>
        <begin position="404"/>
        <end position="448"/>
    </location>
</feature>
<feature type="region of interest" description="Disordered" evidence="1">
    <location>
        <begin position="350"/>
        <end position="736"/>
    </location>
</feature>
<feature type="compositionally biased region" description="Acidic residues" evidence="1">
    <location>
        <begin position="267"/>
        <end position="276"/>
    </location>
</feature>
<reference evidence="3 4" key="1">
    <citation type="journal article" date="2019" name="Nat. Ecol. Evol.">
        <title>Megaphylogeny resolves global patterns of mushroom evolution.</title>
        <authorList>
            <person name="Varga T."/>
            <person name="Krizsan K."/>
            <person name="Foldi C."/>
            <person name="Dima B."/>
            <person name="Sanchez-Garcia M."/>
            <person name="Sanchez-Ramirez S."/>
            <person name="Szollosi G.J."/>
            <person name="Szarkandi J.G."/>
            <person name="Papp V."/>
            <person name="Albert L."/>
            <person name="Andreopoulos W."/>
            <person name="Angelini C."/>
            <person name="Antonin V."/>
            <person name="Barry K.W."/>
            <person name="Bougher N.L."/>
            <person name="Buchanan P."/>
            <person name="Buyck B."/>
            <person name="Bense V."/>
            <person name="Catcheside P."/>
            <person name="Chovatia M."/>
            <person name="Cooper J."/>
            <person name="Damon W."/>
            <person name="Desjardin D."/>
            <person name="Finy P."/>
            <person name="Geml J."/>
            <person name="Haridas S."/>
            <person name="Hughes K."/>
            <person name="Justo A."/>
            <person name="Karasinski D."/>
            <person name="Kautmanova I."/>
            <person name="Kiss B."/>
            <person name="Kocsube S."/>
            <person name="Kotiranta H."/>
            <person name="LaButti K.M."/>
            <person name="Lechner B.E."/>
            <person name="Liimatainen K."/>
            <person name="Lipzen A."/>
            <person name="Lukacs Z."/>
            <person name="Mihaltcheva S."/>
            <person name="Morgado L.N."/>
            <person name="Niskanen T."/>
            <person name="Noordeloos M.E."/>
            <person name="Ohm R.A."/>
            <person name="Ortiz-Santana B."/>
            <person name="Ovrebo C."/>
            <person name="Racz N."/>
            <person name="Riley R."/>
            <person name="Savchenko A."/>
            <person name="Shiryaev A."/>
            <person name="Soop K."/>
            <person name="Spirin V."/>
            <person name="Szebenyi C."/>
            <person name="Tomsovsky M."/>
            <person name="Tulloss R.E."/>
            <person name="Uehling J."/>
            <person name="Grigoriev I.V."/>
            <person name="Vagvolgyi C."/>
            <person name="Papp T."/>
            <person name="Martin F.M."/>
            <person name="Miettinen O."/>
            <person name="Hibbett D.S."/>
            <person name="Nagy L.G."/>
        </authorList>
    </citation>
    <scope>NUCLEOTIDE SEQUENCE [LARGE SCALE GENOMIC DNA]</scope>
    <source>
        <strain evidence="3 4">OMC1185</strain>
    </source>
</reference>
<feature type="transmembrane region" description="Helical" evidence="2">
    <location>
        <begin position="21"/>
        <end position="40"/>
    </location>
</feature>
<gene>
    <name evidence="3" type="ORF">OE88DRAFT_1654590</name>
</gene>
<keyword evidence="2" id="KW-0812">Transmembrane</keyword>
<feature type="compositionally biased region" description="Pro residues" evidence="1">
    <location>
        <begin position="229"/>
        <end position="238"/>
    </location>
</feature>
<evidence type="ECO:0000313" key="4">
    <source>
        <dbReference type="Proteomes" id="UP000305948"/>
    </source>
</evidence>
<evidence type="ECO:0000313" key="3">
    <source>
        <dbReference type="EMBL" id="TFK54094.1"/>
    </source>
</evidence>
<feature type="compositionally biased region" description="Acidic residues" evidence="1">
    <location>
        <begin position="688"/>
        <end position="703"/>
    </location>
</feature>
<dbReference type="OrthoDB" id="10563487at2759"/>
<dbReference type="AlphaFoldDB" id="A0A5C3N8S5"/>
<dbReference type="Proteomes" id="UP000305948">
    <property type="component" value="Unassembled WGS sequence"/>
</dbReference>
<keyword evidence="2" id="KW-1133">Transmembrane helix</keyword>
<evidence type="ECO:0000256" key="2">
    <source>
        <dbReference type="SAM" id="Phobius"/>
    </source>
</evidence>
<organism evidence="3 4">
    <name type="scientific">Heliocybe sulcata</name>
    <dbReference type="NCBI Taxonomy" id="5364"/>
    <lineage>
        <taxon>Eukaryota</taxon>
        <taxon>Fungi</taxon>
        <taxon>Dikarya</taxon>
        <taxon>Basidiomycota</taxon>
        <taxon>Agaricomycotina</taxon>
        <taxon>Agaricomycetes</taxon>
        <taxon>Gloeophyllales</taxon>
        <taxon>Gloeophyllaceae</taxon>
        <taxon>Heliocybe</taxon>
    </lineage>
</organism>
<feature type="compositionally biased region" description="Acidic residues" evidence="1">
    <location>
        <begin position="98"/>
        <end position="124"/>
    </location>
</feature>
<keyword evidence="2" id="KW-0472">Membrane</keyword>
<protein>
    <submittedName>
        <fullName evidence="3">Uncharacterized protein</fullName>
    </submittedName>
</protein>
<keyword evidence="4" id="KW-1185">Reference proteome</keyword>
<sequence>MLTIRTGKKSSWRKRKTDNQFVTVSLGADIVPTLLTRFAAEWTMTLTRTMEHRRFTWIAAMPQNETMRQILTSRNSAEETPIQHASSIVIEPKTTPAADEEEEEEEPSQPEPDESQPDSGDAEESVEHAESSEVRSPQLSYPQDLPEETIPIASPEPQPTDVDEREAAAAVSQPSDTRELDSSEEEGIPTPVDAAPRLEGPASPEEPEHPLPEDSADALEGPLAEVAVPSPPSTPRPLKPITQHITPRLPPLFRLVDPEDSLSVQEPIEDVEDLPEFETRMSMEIQDPIEAGDEDEDEKGNERSPNPVHNTPKPGVAKRMKNRFGHVPFPALEDVEDPLLSLQVVCAEEPDGMLAQAPVLEETVGSRMRGTRRKSVPTVSEPSVVSNQPEEPPVTEPKPRGRKPLSEEEKTRRAAARQAEREYKARLKKEKQEQARAAKEAEKVEKATQRKANGAASKRGRKVTVVPVEEEEEPAGDVTVLPKNESIMVPGTPPLDNTQSLAQWATLEPSQSEHGFAQSESSIDQLHPSSPDTDPRGTKASSADIDGIQALVLNTSGESRDSKSAAESPPRQVPDDSPPTEPLFLPSETQSQAVAWHKQQGDNDVVLPSSFIASESEAEREGELAIPHPVKSALPASQPTLRPSVAPYRRLTDIASSQASLFPRPSGNLPPAMARKSRAKEELSQMYPDDDEESDDDDSDEDEAKERKSHIPKNRRAGSGVGISSGRRTGGLLRYL</sequence>
<feature type="region of interest" description="Disordered" evidence="1">
    <location>
        <begin position="260"/>
        <end position="321"/>
    </location>
</feature>
<name>A0A5C3N8S5_9AGAM</name>
<feature type="compositionally biased region" description="Polar residues" evidence="1">
    <location>
        <begin position="495"/>
        <end position="532"/>
    </location>
</feature>
<accession>A0A5C3N8S5</accession>
<proteinExistence type="predicted"/>
<dbReference type="STRING" id="5364.A0A5C3N8S5"/>
<feature type="compositionally biased region" description="Basic residues" evidence="1">
    <location>
        <begin position="707"/>
        <end position="716"/>
    </location>
</feature>
<feature type="compositionally biased region" description="Acidic residues" evidence="1">
    <location>
        <begin position="290"/>
        <end position="299"/>
    </location>
</feature>
<dbReference type="EMBL" id="ML213506">
    <property type="protein sequence ID" value="TFK54094.1"/>
    <property type="molecule type" value="Genomic_DNA"/>
</dbReference>
<evidence type="ECO:0000256" key="1">
    <source>
        <dbReference type="SAM" id="MobiDB-lite"/>
    </source>
</evidence>
<feature type="region of interest" description="Disordered" evidence="1">
    <location>
        <begin position="75"/>
        <end position="245"/>
    </location>
</feature>